<dbReference type="AlphaFoldDB" id="A0A8H6JTX4"/>
<reference evidence="1" key="1">
    <citation type="journal article" date="2020" name="Phytopathology">
        <title>Genome Sequence Resources of Colletotrichum truncatum, C. plurivorum, C. musicola, and C. sojae: Four Species Pathogenic to Soybean (Glycine max).</title>
        <authorList>
            <person name="Rogerio F."/>
            <person name="Boufleur T.R."/>
            <person name="Ciampi-Guillardi M."/>
            <person name="Sukno S.A."/>
            <person name="Thon M.R."/>
            <person name="Massola Junior N.S."/>
            <person name="Baroncelli R."/>
        </authorList>
    </citation>
    <scope>NUCLEOTIDE SEQUENCE</scope>
    <source>
        <strain evidence="1">LFN00145</strain>
    </source>
</reference>
<sequence>MACDSIRPSGMNEPSDAAPFFSLIQKMKEIQESDPRGTWMIYEDDDYDPYEAPSPTDDWGICIVCRTLLTSRKCTTCGNDWVCCKSCEVYMTDTDGHGTEIQDRDTITAHLTACENRPKTTADRLALSVRSITLPTDSDAQDDYGFHRCNDEFFPRDRFILLTLYYNLIVDLRVTPHELDMWMKKHELYKRIDAKIRARPHKFAPETVRWFAENEAVFAHSDDSDNELESKNLRYPA</sequence>
<evidence type="ECO:0000313" key="1">
    <source>
        <dbReference type="EMBL" id="KAF6818666.1"/>
    </source>
</evidence>
<name>A0A8H6JTX4_9PEZI</name>
<gene>
    <name evidence="1" type="ORF">CPLU01_13243</name>
</gene>
<proteinExistence type="predicted"/>
<keyword evidence="2" id="KW-1185">Reference proteome</keyword>
<accession>A0A8H6JTX4</accession>
<dbReference type="EMBL" id="WIGO01000298">
    <property type="protein sequence ID" value="KAF6818666.1"/>
    <property type="molecule type" value="Genomic_DNA"/>
</dbReference>
<dbReference type="Proteomes" id="UP000654918">
    <property type="component" value="Unassembled WGS sequence"/>
</dbReference>
<organism evidence="1 2">
    <name type="scientific">Colletotrichum plurivorum</name>
    <dbReference type="NCBI Taxonomy" id="2175906"/>
    <lineage>
        <taxon>Eukaryota</taxon>
        <taxon>Fungi</taxon>
        <taxon>Dikarya</taxon>
        <taxon>Ascomycota</taxon>
        <taxon>Pezizomycotina</taxon>
        <taxon>Sordariomycetes</taxon>
        <taxon>Hypocreomycetidae</taxon>
        <taxon>Glomerellales</taxon>
        <taxon>Glomerellaceae</taxon>
        <taxon>Colletotrichum</taxon>
        <taxon>Colletotrichum orchidearum species complex</taxon>
    </lineage>
</organism>
<comment type="caution">
    <text evidence="1">The sequence shown here is derived from an EMBL/GenBank/DDBJ whole genome shotgun (WGS) entry which is preliminary data.</text>
</comment>
<protein>
    <submittedName>
        <fullName evidence="1">Uncharacterized protein</fullName>
    </submittedName>
</protein>
<evidence type="ECO:0000313" key="2">
    <source>
        <dbReference type="Proteomes" id="UP000654918"/>
    </source>
</evidence>